<accession>A0A5C6KH75</accession>
<dbReference type="InterPro" id="IPR027417">
    <property type="entry name" value="P-loop_NTPase"/>
</dbReference>
<name>A0A5C6KH75_PARDI</name>
<dbReference type="EMBL" id="VOHW01000003">
    <property type="protein sequence ID" value="TWV62712.1"/>
    <property type="molecule type" value="Genomic_DNA"/>
</dbReference>
<dbReference type="InterPro" id="IPR012547">
    <property type="entry name" value="PDDEXK_9"/>
</dbReference>
<protein>
    <submittedName>
        <fullName evidence="2">ATP-binding protein</fullName>
    </submittedName>
</protein>
<dbReference type="AlphaFoldDB" id="A0A5C6KH75"/>
<feature type="domain" description="AAA-ATPase-like" evidence="1">
    <location>
        <begin position="7"/>
        <end position="203"/>
    </location>
</feature>
<gene>
    <name evidence="2" type="ORF">FSA05_06635</name>
</gene>
<organism evidence="2 3">
    <name type="scientific">Parabacteroides distasonis</name>
    <dbReference type="NCBI Taxonomy" id="823"/>
    <lineage>
        <taxon>Bacteria</taxon>
        <taxon>Pseudomonadati</taxon>
        <taxon>Bacteroidota</taxon>
        <taxon>Bacteroidia</taxon>
        <taxon>Bacteroidales</taxon>
        <taxon>Tannerellaceae</taxon>
        <taxon>Parabacteroides</taxon>
    </lineage>
</organism>
<dbReference type="PANTHER" id="PTHR34825">
    <property type="entry name" value="CONSERVED PROTEIN, WITH A WEAK D-GALACTARATE DEHYDRATASE/ALTRONATE HYDROLASE DOMAIN"/>
    <property type="match status" value="1"/>
</dbReference>
<evidence type="ECO:0000313" key="3">
    <source>
        <dbReference type="Proteomes" id="UP000315827"/>
    </source>
</evidence>
<dbReference type="PANTHER" id="PTHR34825:SF1">
    <property type="entry name" value="AAA-ATPASE-LIKE DOMAIN-CONTAINING PROTEIN"/>
    <property type="match status" value="1"/>
</dbReference>
<comment type="caution">
    <text evidence="2">The sequence shown here is derived from an EMBL/GenBank/DDBJ whole genome shotgun (WGS) entry which is preliminary data.</text>
</comment>
<dbReference type="InterPro" id="IPR018631">
    <property type="entry name" value="AAA-ATPase-like_dom"/>
</dbReference>
<reference evidence="2 3" key="1">
    <citation type="submission" date="2019-07" db="EMBL/GenBank/DDBJ databases">
        <title>Genome sequencing of Parabacteroides distasonis iSURF_7.</title>
        <authorList>
            <person name="Degefu H.N."/>
            <person name="Ruoff K.L."/>
            <person name="Price C.E."/>
            <person name="Valls R.A."/>
            <person name="O'Toole G.A."/>
        </authorList>
    </citation>
    <scope>NUCLEOTIDE SEQUENCE [LARGE SCALE GENOMIC DNA]</scope>
    <source>
        <strain evidence="2 3">CFPLTA003_1B</strain>
    </source>
</reference>
<evidence type="ECO:0000313" key="2">
    <source>
        <dbReference type="EMBL" id="TWV62712.1"/>
    </source>
</evidence>
<sequence>MNQTIYPIGIQNFEKIRKDGYLYVDKTALVYQLANTGSYYFLSRPRRFGKSLLLSTLEAYFQGKKELFEGLAIANLEKEWMEYPILHLDLNAEKYSDAGALESILRRFLNFWEDRWGKDDREITPADRFTGVIRRAYEKTGRRVVVLVDEYDKPLLQALENAELQETYRAILKAFYGVLKTMDGYIRLAFLTGVTKFGKVSVFSDLNNLDDISMREPYAAICGITEAELLTYFDGDIHKLASSLELTYDETRSLLKKRYDGYHFVANVPGIYNPFSLLNTFKYMRPEDYWFETGTPSYLVELLKHTHYDLYEMANTETDADVLNSIDSTSSNPVPVIYQSGYLTIKDYDSEFKIYRLGFPNREVEEGFIKYLLPFYTSVSAPKTPFEIGQFVREVRSGDYDAFFRRLQSFFADTPYEVIAGQKPERDTELHYQNVLFIVFRLIGLYAKVEYHTSNGRIDLVVQTDRYIYIMEFKLNGSAEDALRQIDEKRYALPFANDGRKVFKIGVNFSSETRNIERWVVE</sequence>
<dbReference type="SUPFAM" id="SSF52540">
    <property type="entry name" value="P-loop containing nucleoside triphosphate hydrolases"/>
    <property type="match status" value="1"/>
</dbReference>
<dbReference type="GO" id="GO:0005524">
    <property type="term" value="F:ATP binding"/>
    <property type="evidence" value="ECO:0007669"/>
    <property type="project" value="UniProtKB-KW"/>
</dbReference>
<proteinExistence type="predicted"/>
<dbReference type="Proteomes" id="UP000315827">
    <property type="component" value="Unassembled WGS sequence"/>
</dbReference>
<keyword evidence="2" id="KW-0067">ATP-binding</keyword>
<keyword evidence="2" id="KW-0547">Nucleotide-binding</keyword>
<dbReference type="Pfam" id="PF09820">
    <property type="entry name" value="AAA-ATPase_like"/>
    <property type="match status" value="1"/>
</dbReference>
<evidence type="ECO:0000259" key="1">
    <source>
        <dbReference type="Pfam" id="PF09820"/>
    </source>
</evidence>
<dbReference type="RefSeq" id="WP_146375203.1">
    <property type="nucleotide sequence ID" value="NZ_VOHW01000003.1"/>
</dbReference>
<dbReference type="Pfam" id="PF08011">
    <property type="entry name" value="PDDEXK_9"/>
    <property type="match status" value="1"/>
</dbReference>